<dbReference type="GO" id="GO:0003677">
    <property type="term" value="F:DNA binding"/>
    <property type="evidence" value="ECO:0007669"/>
    <property type="project" value="UniProtKB-KW"/>
</dbReference>
<dbReference type="InterPro" id="IPR029016">
    <property type="entry name" value="GAF-like_dom_sf"/>
</dbReference>
<dbReference type="SUPFAM" id="SSF46785">
    <property type="entry name" value="Winged helix' DNA-binding domain"/>
    <property type="match status" value="1"/>
</dbReference>
<dbReference type="EMBL" id="CP054705">
    <property type="protein sequence ID" value="QQK74454.1"/>
    <property type="molecule type" value="Genomic_DNA"/>
</dbReference>
<dbReference type="Pfam" id="PF01614">
    <property type="entry name" value="IclR_C"/>
    <property type="match status" value="2"/>
</dbReference>
<dbReference type="InterPro" id="IPR014757">
    <property type="entry name" value="Tscrpt_reg_IclR_C"/>
</dbReference>
<dbReference type="Gene3D" id="1.10.10.10">
    <property type="entry name" value="Winged helix-like DNA-binding domain superfamily/Winged helix DNA-binding domain"/>
    <property type="match status" value="1"/>
</dbReference>
<organism evidence="8 9">
    <name type="scientific">Salicibibacter cibarius</name>
    <dbReference type="NCBI Taxonomy" id="2743000"/>
    <lineage>
        <taxon>Bacteria</taxon>
        <taxon>Bacillati</taxon>
        <taxon>Bacillota</taxon>
        <taxon>Bacilli</taxon>
        <taxon>Bacillales</taxon>
        <taxon>Bacillaceae</taxon>
        <taxon>Salicibibacter</taxon>
    </lineage>
</organism>
<keyword evidence="2" id="KW-0238">DNA-binding</keyword>
<dbReference type="PANTHER" id="PTHR30136:SF34">
    <property type="entry name" value="TRANSCRIPTIONAL REGULATOR"/>
    <property type="match status" value="1"/>
</dbReference>
<dbReference type="SMART" id="SM00346">
    <property type="entry name" value="HTH_ICLR"/>
    <property type="match status" value="1"/>
</dbReference>
<dbReference type="GO" id="GO:0003700">
    <property type="term" value="F:DNA-binding transcription factor activity"/>
    <property type="evidence" value="ECO:0007669"/>
    <property type="project" value="TreeGrafter"/>
</dbReference>
<evidence type="ECO:0000313" key="8">
    <source>
        <dbReference type="EMBL" id="QQK74454.1"/>
    </source>
</evidence>
<dbReference type="InterPro" id="IPR036390">
    <property type="entry name" value="WH_DNA-bd_sf"/>
</dbReference>
<evidence type="ECO:0000256" key="4">
    <source>
        <dbReference type="ARBA" id="ARBA00058938"/>
    </source>
</evidence>
<protein>
    <recommendedName>
        <fullName evidence="5">Glycerol operon regulatory protein</fullName>
    </recommendedName>
</protein>
<dbReference type="RefSeq" id="WP_200126656.1">
    <property type="nucleotide sequence ID" value="NZ_CP054705.1"/>
</dbReference>
<keyword evidence="1" id="KW-0805">Transcription regulation</keyword>
<dbReference type="AlphaFoldDB" id="A0A7T6Z057"/>
<evidence type="ECO:0000256" key="5">
    <source>
        <dbReference type="ARBA" id="ARBA00070406"/>
    </source>
</evidence>
<sequence>MSEKKYSANSLARGLEIITLFNEETPTLSLAEIAKKLGVSRNVPYRLLYVLQSIGYVEQDESTKRYNLTPKVLELGFSYMNSMEFPKIAQPYLEGLRDELGATCHLSILDGQDVVYVGTAVVRGVSTINVDIGMRLPARSTANGRLLMAFTDPYSEYTKGLEKEIETIREQGYAITEGDFHPSISSVAVPIFYRTGQIMAAINVVVTDTDFPVGFINDVALPKALEVVKTLSNYTGYQEQISINK</sequence>
<evidence type="ECO:0000259" key="6">
    <source>
        <dbReference type="PROSITE" id="PS51077"/>
    </source>
</evidence>
<dbReference type="GO" id="GO:0045892">
    <property type="term" value="P:negative regulation of DNA-templated transcription"/>
    <property type="evidence" value="ECO:0007669"/>
    <property type="project" value="TreeGrafter"/>
</dbReference>
<dbReference type="Pfam" id="PF09339">
    <property type="entry name" value="HTH_IclR"/>
    <property type="match status" value="1"/>
</dbReference>
<dbReference type="PANTHER" id="PTHR30136">
    <property type="entry name" value="HELIX-TURN-HELIX TRANSCRIPTIONAL REGULATOR, ICLR FAMILY"/>
    <property type="match status" value="1"/>
</dbReference>
<evidence type="ECO:0000256" key="2">
    <source>
        <dbReference type="ARBA" id="ARBA00023125"/>
    </source>
</evidence>
<comment type="function">
    <text evidence="4">May be an activator protein for the gylABX operon.</text>
</comment>
<reference evidence="8 9" key="1">
    <citation type="submission" date="2020-06" db="EMBL/GenBank/DDBJ databases">
        <title>Genomic analysis of Salicibibacter sp. NKC5-3.</title>
        <authorList>
            <person name="Oh Y.J."/>
        </authorList>
    </citation>
    <scope>NUCLEOTIDE SEQUENCE [LARGE SCALE GENOMIC DNA]</scope>
    <source>
        <strain evidence="8 9">NKC5-3</strain>
    </source>
</reference>
<dbReference type="PROSITE" id="PS51078">
    <property type="entry name" value="ICLR_ED"/>
    <property type="match status" value="1"/>
</dbReference>
<evidence type="ECO:0000313" key="9">
    <source>
        <dbReference type="Proteomes" id="UP000595823"/>
    </source>
</evidence>
<gene>
    <name evidence="8" type="ORF">HUG15_01745</name>
</gene>
<accession>A0A7T6Z057</accession>
<keyword evidence="9" id="KW-1185">Reference proteome</keyword>
<proteinExistence type="predicted"/>
<dbReference type="FunFam" id="1.10.10.10:FF:000056">
    <property type="entry name" value="IclR family transcriptional regulator"/>
    <property type="match status" value="1"/>
</dbReference>
<dbReference type="Proteomes" id="UP000595823">
    <property type="component" value="Chromosome"/>
</dbReference>
<dbReference type="InterPro" id="IPR050707">
    <property type="entry name" value="HTH_MetabolicPath_Reg"/>
</dbReference>
<evidence type="ECO:0000256" key="3">
    <source>
        <dbReference type="ARBA" id="ARBA00023163"/>
    </source>
</evidence>
<evidence type="ECO:0000256" key="1">
    <source>
        <dbReference type="ARBA" id="ARBA00023015"/>
    </source>
</evidence>
<feature type="domain" description="IclR-ED" evidence="7">
    <location>
        <begin position="71"/>
        <end position="237"/>
    </location>
</feature>
<dbReference type="InterPro" id="IPR005471">
    <property type="entry name" value="Tscrpt_reg_IclR_N"/>
</dbReference>
<dbReference type="InterPro" id="IPR036388">
    <property type="entry name" value="WH-like_DNA-bd_sf"/>
</dbReference>
<name>A0A7T6Z057_9BACI</name>
<dbReference type="SUPFAM" id="SSF55781">
    <property type="entry name" value="GAF domain-like"/>
    <property type="match status" value="1"/>
</dbReference>
<feature type="domain" description="HTH iclR-type" evidence="6">
    <location>
        <begin position="8"/>
        <end position="70"/>
    </location>
</feature>
<keyword evidence="3" id="KW-0804">Transcription</keyword>
<dbReference type="KEGG" id="scia:HUG15_01745"/>
<dbReference type="Gene3D" id="3.30.450.40">
    <property type="match status" value="1"/>
</dbReference>
<dbReference type="PROSITE" id="PS51077">
    <property type="entry name" value="HTH_ICLR"/>
    <property type="match status" value="1"/>
</dbReference>
<evidence type="ECO:0000259" key="7">
    <source>
        <dbReference type="PROSITE" id="PS51078"/>
    </source>
</evidence>